<dbReference type="AlphaFoldDB" id="A0A2V0RJ47"/>
<comment type="caution">
    <text evidence="2">The sequence shown here is derived from an EMBL/GenBank/DDBJ whole genome shotgun (WGS) entry which is preliminary data.</text>
</comment>
<evidence type="ECO:0000256" key="1">
    <source>
        <dbReference type="SAM" id="MobiDB-lite"/>
    </source>
</evidence>
<organism evidence="2">
    <name type="scientific">viral metagenome</name>
    <dbReference type="NCBI Taxonomy" id="1070528"/>
    <lineage>
        <taxon>unclassified sequences</taxon>
        <taxon>metagenomes</taxon>
        <taxon>organismal metagenomes</taxon>
    </lineage>
</organism>
<accession>A0A2V0RJ47</accession>
<name>A0A2V0RJ47_9ZZZZ</name>
<protein>
    <submittedName>
        <fullName evidence="2">Uncharacterized protein</fullName>
    </submittedName>
</protein>
<sequence length="376" mass="42027">MTKNVKPNVRQGPRGASWLLDLLEKEASRNYASTKQLNERRMSNLHREMRVLSGFEKGNESDPVIDFSSRKSFARSVRARAEHWMKNGTPIGMHNTVLPPGATLTALTNAENPSDVHYTTDVAFVGAPFAGICGCCIGRSSHRTVIDGTDLSRTTADTLTLPEEMALDNRALPNLELTCIAPLSLVDVETSVAEFNKEKGKDVITKRQRLFRVCMWCANEMITNTHDFVRLSKAMNPKVKTPTKTKRDNKPTLRKPRNPVSEMNNYIKHQRINVDMMASVLDIAGIAVRKNITPQSFVDVLKTMTLNSEDAMDVAGELLNYENQNDVSDESTLANYAVVSKEFEALKRSDTDLGTVCKVLGHYFYTIAKRDVKEGK</sequence>
<reference evidence="2" key="1">
    <citation type="submission" date="2017-04" db="EMBL/GenBank/DDBJ databases">
        <title>Unveiling RNA virosphere associated with marine microorganisms.</title>
        <authorList>
            <person name="Urayama S."/>
            <person name="Takaki Y."/>
            <person name="Nishi S."/>
            <person name="Yoshida Y."/>
            <person name="Deguchi S."/>
            <person name="Takai K."/>
            <person name="Nunoura T."/>
        </authorList>
    </citation>
    <scope>NUCLEOTIDE SEQUENCE</scope>
</reference>
<dbReference type="EMBL" id="BDQE01000151">
    <property type="protein sequence ID" value="GBH22888.1"/>
    <property type="molecule type" value="Genomic_RNA"/>
</dbReference>
<proteinExistence type="predicted"/>
<evidence type="ECO:0000313" key="2">
    <source>
        <dbReference type="EMBL" id="GBH22888.1"/>
    </source>
</evidence>
<feature type="region of interest" description="Disordered" evidence="1">
    <location>
        <begin position="239"/>
        <end position="262"/>
    </location>
</feature>